<proteinExistence type="predicted"/>
<feature type="region of interest" description="Disordered" evidence="1">
    <location>
        <begin position="1"/>
        <end position="36"/>
    </location>
</feature>
<dbReference type="EMBL" id="KN817576">
    <property type="protein sequence ID" value="KJA19540.1"/>
    <property type="molecule type" value="Genomic_DNA"/>
</dbReference>
<protein>
    <submittedName>
        <fullName evidence="2">Uncharacterized protein</fullName>
    </submittedName>
</protein>
<gene>
    <name evidence="2" type="ORF">HYPSUDRAFT_89286</name>
</gene>
<evidence type="ECO:0000256" key="1">
    <source>
        <dbReference type="SAM" id="MobiDB-lite"/>
    </source>
</evidence>
<evidence type="ECO:0000313" key="2">
    <source>
        <dbReference type="EMBL" id="KJA19540.1"/>
    </source>
</evidence>
<keyword evidence="3" id="KW-1185">Reference proteome</keyword>
<evidence type="ECO:0000313" key="3">
    <source>
        <dbReference type="Proteomes" id="UP000054270"/>
    </source>
</evidence>
<reference evidence="3" key="1">
    <citation type="submission" date="2014-04" db="EMBL/GenBank/DDBJ databases">
        <title>Evolutionary Origins and Diversification of the Mycorrhizal Mutualists.</title>
        <authorList>
            <consortium name="DOE Joint Genome Institute"/>
            <consortium name="Mycorrhizal Genomics Consortium"/>
            <person name="Kohler A."/>
            <person name="Kuo A."/>
            <person name="Nagy L.G."/>
            <person name="Floudas D."/>
            <person name="Copeland A."/>
            <person name="Barry K.W."/>
            <person name="Cichocki N."/>
            <person name="Veneault-Fourrey C."/>
            <person name="LaButti K."/>
            <person name="Lindquist E.A."/>
            <person name="Lipzen A."/>
            <person name="Lundell T."/>
            <person name="Morin E."/>
            <person name="Murat C."/>
            <person name="Riley R."/>
            <person name="Ohm R."/>
            <person name="Sun H."/>
            <person name="Tunlid A."/>
            <person name="Henrissat B."/>
            <person name="Grigoriev I.V."/>
            <person name="Hibbett D.S."/>
            <person name="Martin F."/>
        </authorList>
    </citation>
    <scope>NUCLEOTIDE SEQUENCE [LARGE SCALE GENOMIC DNA]</scope>
    <source>
        <strain evidence="3">FD-334 SS-4</strain>
    </source>
</reference>
<sequence length="95" mass="10971">MGIWASKSRSQTGREKDRRLQMGAQTRLRNTAEKTPSEERLFGAAVFTQVLMPRTCWSRAAGSGVRTVERSDWEVLKFQSHGVHRRRQCRLCLHV</sequence>
<accession>A0A0D2PHJ2</accession>
<feature type="non-terminal residue" evidence="2">
    <location>
        <position position="95"/>
    </location>
</feature>
<dbReference type="Proteomes" id="UP000054270">
    <property type="component" value="Unassembled WGS sequence"/>
</dbReference>
<dbReference type="AlphaFoldDB" id="A0A0D2PHJ2"/>
<name>A0A0D2PHJ2_HYPSF</name>
<organism evidence="2 3">
    <name type="scientific">Hypholoma sublateritium (strain FD-334 SS-4)</name>
    <dbReference type="NCBI Taxonomy" id="945553"/>
    <lineage>
        <taxon>Eukaryota</taxon>
        <taxon>Fungi</taxon>
        <taxon>Dikarya</taxon>
        <taxon>Basidiomycota</taxon>
        <taxon>Agaricomycotina</taxon>
        <taxon>Agaricomycetes</taxon>
        <taxon>Agaricomycetidae</taxon>
        <taxon>Agaricales</taxon>
        <taxon>Agaricineae</taxon>
        <taxon>Strophariaceae</taxon>
        <taxon>Hypholoma</taxon>
    </lineage>
</organism>